<keyword evidence="5" id="KW-1185">Reference proteome</keyword>
<dbReference type="SMART" id="SM00365">
    <property type="entry name" value="LRR_SD22"/>
    <property type="match status" value="4"/>
</dbReference>
<evidence type="ECO:0000256" key="3">
    <source>
        <dbReference type="SAM" id="MobiDB-lite"/>
    </source>
</evidence>
<feature type="compositionally biased region" description="Basic and acidic residues" evidence="3">
    <location>
        <begin position="606"/>
        <end position="616"/>
    </location>
</feature>
<comment type="caution">
    <text evidence="4">The sequence shown here is derived from an EMBL/GenBank/DDBJ whole genome shotgun (WGS) entry which is preliminary data.</text>
</comment>
<dbReference type="Proteomes" id="UP000634136">
    <property type="component" value="Unassembled WGS sequence"/>
</dbReference>
<feature type="region of interest" description="Disordered" evidence="3">
    <location>
        <begin position="185"/>
        <end position="222"/>
    </location>
</feature>
<organism evidence="4 5">
    <name type="scientific">Senna tora</name>
    <dbReference type="NCBI Taxonomy" id="362788"/>
    <lineage>
        <taxon>Eukaryota</taxon>
        <taxon>Viridiplantae</taxon>
        <taxon>Streptophyta</taxon>
        <taxon>Embryophyta</taxon>
        <taxon>Tracheophyta</taxon>
        <taxon>Spermatophyta</taxon>
        <taxon>Magnoliopsida</taxon>
        <taxon>eudicotyledons</taxon>
        <taxon>Gunneridae</taxon>
        <taxon>Pentapetalae</taxon>
        <taxon>rosids</taxon>
        <taxon>fabids</taxon>
        <taxon>Fabales</taxon>
        <taxon>Fabaceae</taxon>
        <taxon>Caesalpinioideae</taxon>
        <taxon>Cassia clade</taxon>
        <taxon>Senna</taxon>
    </lineage>
</organism>
<feature type="region of interest" description="Disordered" evidence="3">
    <location>
        <begin position="25"/>
        <end position="52"/>
    </location>
</feature>
<evidence type="ECO:0000256" key="1">
    <source>
        <dbReference type="ARBA" id="ARBA00022614"/>
    </source>
</evidence>
<sequence length="699" mass="77119">MIRFSCFQTDVHKQPKKIVQLSVEAMAKSSQDGSQRPASTSDSIPTGSTPLISKVHEGKQMNTVNNDGSNLNSTERDWGPEDLKSKFINEYENKVHHTRCLRKSYSVEGGLYQEGKLYADNLTEDYTDPVFSCNDPKSYNESTISGCRMVQDANPADMGKTNQYPDFRVISGGENNGSIFSIGDPTPLDKDSRENSDAPLFDGWAGDDHTSSPGTPKMLKSCSFPNVRDSKLTSGRGTFEHASLKSRSLDDLQVLNVKLNDISINESDDQVNVEQARDYNTSKTEEIHMDSSYDDSYDDAHPLSALARDWVMPVTDDINAIKTLQGESSNQRLDDLPNKDFRIKRIEDWVTGLEHYEPLEETNESSEFVEPSNGDSITTRDSVAAVRVDDNTTPGMEAAKRYITSLNPNATAAQLANFGLAVIPHLSVFATLKVLNLSGNAIVRITAGALPRGLHMLNLSKNNISTIEGLRELTRLRVLDLSYNRILRIGHGLASCSSLKELYLAGNKISEVEGLHRLLKLSVLDLRFNKLSTAKCLGQLAANYNSLQAISLEGNPAQKNVGNEQLKKYLQGLLPHLAYYNRQPMKASTLKDGADRSVRLGINSHQFDRSLRSDHKTARKGSHGVASRKPSTSSPHARRIQSVESPKQSKGRQVPLPPIRGAKVSTQSRHHFDVVGKLLNLKSGLSIRKSRSEGNIGAL</sequence>
<dbReference type="GO" id="GO:0005737">
    <property type="term" value="C:cytoplasm"/>
    <property type="evidence" value="ECO:0007669"/>
    <property type="project" value="TreeGrafter"/>
</dbReference>
<accession>A0A834TJ17</accession>
<feature type="compositionally biased region" description="Polar residues" evidence="3">
    <location>
        <begin position="28"/>
        <end position="51"/>
    </location>
</feature>
<dbReference type="AlphaFoldDB" id="A0A834TJ17"/>
<dbReference type="InterPro" id="IPR032675">
    <property type="entry name" value="LRR_dom_sf"/>
</dbReference>
<keyword evidence="2" id="KW-0677">Repeat</keyword>
<proteinExistence type="predicted"/>
<dbReference type="SUPFAM" id="SSF52075">
    <property type="entry name" value="Outer arm dynein light chain 1"/>
    <property type="match status" value="1"/>
</dbReference>
<dbReference type="InterPro" id="IPR001611">
    <property type="entry name" value="Leu-rich_rpt"/>
</dbReference>
<dbReference type="PANTHER" id="PTHR15454:SF7">
    <property type="entry name" value="OS07G0106100 PROTEIN"/>
    <property type="match status" value="1"/>
</dbReference>
<dbReference type="Pfam" id="PF13855">
    <property type="entry name" value="LRR_8"/>
    <property type="match status" value="1"/>
</dbReference>
<evidence type="ECO:0000313" key="5">
    <source>
        <dbReference type="Proteomes" id="UP000634136"/>
    </source>
</evidence>
<dbReference type="OrthoDB" id="1904536at2759"/>
<feature type="compositionally biased region" description="Basic and acidic residues" evidence="3">
    <location>
        <begin position="187"/>
        <end position="196"/>
    </location>
</feature>
<evidence type="ECO:0000313" key="4">
    <source>
        <dbReference type="EMBL" id="KAF7823078.1"/>
    </source>
</evidence>
<evidence type="ECO:0000256" key="2">
    <source>
        <dbReference type="ARBA" id="ARBA00022737"/>
    </source>
</evidence>
<dbReference type="SMART" id="SM00369">
    <property type="entry name" value="LRR_TYP"/>
    <property type="match status" value="3"/>
</dbReference>
<keyword evidence="1" id="KW-0433">Leucine-rich repeat</keyword>
<dbReference type="Gene3D" id="3.80.10.10">
    <property type="entry name" value="Ribonuclease Inhibitor"/>
    <property type="match status" value="1"/>
</dbReference>
<feature type="region of interest" description="Disordered" evidence="3">
    <location>
        <begin position="603"/>
        <end position="668"/>
    </location>
</feature>
<dbReference type="EMBL" id="JAAIUW010000007">
    <property type="protein sequence ID" value="KAF7823078.1"/>
    <property type="molecule type" value="Genomic_DNA"/>
</dbReference>
<gene>
    <name evidence="4" type="ORF">G2W53_021222</name>
</gene>
<dbReference type="InterPro" id="IPR003591">
    <property type="entry name" value="Leu-rich_rpt_typical-subtyp"/>
</dbReference>
<reference evidence="4" key="1">
    <citation type="submission" date="2020-09" db="EMBL/GenBank/DDBJ databases">
        <title>Genome-Enabled Discovery of Anthraquinone Biosynthesis in Senna tora.</title>
        <authorList>
            <person name="Kang S.-H."/>
            <person name="Pandey R.P."/>
            <person name="Lee C.-M."/>
            <person name="Sim J.-S."/>
            <person name="Jeong J.-T."/>
            <person name="Choi B.-S."/>
            <person name="Jung M."/>
            <person name="Ginzburg D."/>
            <person name="Zhao K."/>
            <person name="Won S.Y."/>
            <person name="Oh T.-J."/>
            <person name="Yu Y."/>
            <person name="Kim N.-H."/>
            <person name="Lee O.R."/>
            <person name="Lee T.-H."/>
            <person name="Bashyal P."/>
            <person name="Kim T.-S."/>
            <person name="Lee W.-H."/>
            <person name="Kawkins C."/>
            <person name="Kim C.-K."/>
            <person name="Kim J.S."/>
            <person name="Ahn B.O."/>
            <person name="Rhee S.Y."/>
            <person name="Sohng J.K."/>
        </authorList>
    </citation>
    <scope>NUCLEOTIDE SEQUENCE</scope>
    <source>
        <tissue evidence="4">Leaf</tissue>
    </source>
</reference>
<name>A0A834TJ17_9FABA</name>
<protein>
    <submittedName>
        <fullName evidence="4">Protein phosphatase 1 regulatory subunit pprA</fullName>
    </submittedName>
</protein>
<dbReference type="PANTHER" id="PTHR15454">
    <property type="entry name" value="NISCHARIN RELATED"/>
    <property type="match status" value="1"/>
</dbReference>
<dbReference type="FunFam" id="3.80.10.10:FF:000320">
    <property type="entry name" value="Protein phosphatase 1 regulatory subunit pprA"/>
    <property type="match status" value="1"/>
</dbReference>
<dbReference type="PROSITE" id="PS51450">
    <property type="entry name" value="LRR"/>
    <property type="match status" value="3"/>
</dbReference>